<reference evidence="2 3" key="1">
    <citation type="submission" date="2023-07" db="EMBL/GenBank/DDBJ databases">
        <title>Sequencing the genomes of 1000 actinobacteria strains.</title>
        <authorList>
            <person name="Klenk H.-P."/>
        </authorList>
    </citation>
    <scope>NUCLEOTIDE SEQUENCE [LARGE SCALE GENOMIC DNA]</scope>
    <source>
        <strain evidence="2 3">DSM 44508</strain>
    </source>
</reference>
<feature type="signal peptide" evidence="1">
    <location>
        <begin position="1"/>
        <end position="29"/>
    </location>
</feature>
<feature type="chain" id="PRO_5045212983" description="SH3 domain-containing protein" evidence="1">
    <location>
        <begin position="30"/>
        <end position="153"/>
    </location>
</feature>
<dbReference type="RefSeq" id="WP_277104681.1">
    <property type="nucleotide sequence ID" value="NZ_BAAAJS010000007.1"/>
</dbReference>
<accession>A0ABU2BC66</accession>
<evidence type="ECO:0000313" key="3">
    <source>
        <dbReference type="Proteomes" id="UP001183619"/>
    </source>
</evidence>
<dbReference type="InterPro" id="IPR036379">
    <property type="entry name" value="A-amylase_inhib_sf"/>
</dbReference>
<name>A0ABU2BC66_9CORY</name>
<comment type="caution">
    <text evidence="2">The sequence shown here is derived from an EMBL/GenBank/DDBJ whole genome shotgun (WGS) entry which is preliminary data.</text>
</comment>
<keyword evidence="3" id="KW-1185">Reference proteome</keyword>
<sequence>MYRRNKAFSASLIALAFLASSFFGFEARADDRVEANITSEKETSLQLQSGDSVMIDVAENEADSINGIFIVTAEPKSGTAFRSGNTAPYCVRAVREWGAIQVYNDCPSWVRVKVIVTSPVGAFDSQCKSVEPGTRTNIRWILAHERIDRVVNC</sequence>
<dbReference type="Gene3D" id="2.60.40.20">
    <property type="entry name" value="Alpha-amylase inhibitor"/>
    <property type="match status" value="1"/>
</dbReference>
<dbReference type="EMBL" id="JAVDYF010000001">
    <property type="protein sequence ID" value="MDR7356225.1"/>
    <property type="molecule type" value="Genomic_DNA"/>
</dbReference>
<organism evidence="2 3">
    <name type="scientific">Corynebacterium felinum</name>
    <dbReference type="NCBI Taxonomy" id="131318"/>
    <lineage>
        <taxon>Bacteria</taxon>
        <taxon>Bacillati</taxon>
        <taxon>Actinomycetota</taxon>
        <taxon>Actinomycetes</taxon>
        <taxon>Mycobacteriales</taxon>
        <taxon>Corynebacteriaceae</taxon>
        <taxon>Corynebacterium</taxon>
    </lineage>
</organism>
<gene>
    <name evidence="2" type="ORF">J2S37_002763</name>
</gene>
<dbReference type="Proteomes" id="UP001183619">
    <property type="component" value="Unassembled WGS sequence"/>
</dbReference>
<evidence type="ECO:0000256" key="1">
    <source>
        <dbReference type="SAM" id="SignalP"/>
    </source>
</evidence>
<keyword evidence="1" id="KW-0732">Signal</keyword>
<proteinExistence type="predicted"/>
<dbReference type="SUPFAM" id="SSF49498">
    <property type="entry name" value="alpha-Amylase inhibitor tendamistat"/>
    <property type="match status" value="1"/>
</dbReference>
<evidence type="ECO:0000313" key="2">
    <source>
        <dbReference type="EMBL" id="MDR7356225.1"/>
    </source>
</evidence>
<evidence type="ECO:0008006" key="4">
    <source>
        <dbReference type="Google" id="ProtNLM"/>
    </source>
</evidence>
<protein>
    <recommendedName>
        <fullName evidence="4">SH3 domain-containing protein</fullName>
    </recommendedName>
</protein>